<proteinExistence type="predicted"/>
<evidence type="ECO:0000313" key="1">
    <source>
        <dbReference type="EMBL" id="BAM03166.1"/>
    </source>
</evidence>
<organism evidence="1 2">
    <name type="scientific">Phycisphaera mikurensis (strain NBRC 102666 / KCTC 22515 / FYK2301M01)</name>
    <dbReference type="NCBI Taxonomy" id="1142394"/>
    <lineage>
        <taxon>Bacteria</taxon>
        <taxon>Pseudomonadati</taxon>
        <taxon>Planctomycetota</taxon>
        <taxon>Phycisphaerae</taxon>
        <taxon>Phycisphaerales</taxon>
        <taxon>Phycisphaeraceae</taxon>
        <taxon>Phycisphaera</taxon>
    </lineage>
</organism>
<reference evidence="1 2" key="1">
    <citation type="submission" date="2012-02" db="EMBL/GenBank/DDBJ databases">
        <title>Complete genome sequence of Phycisphaera mikurensis NBRC 102666.</title>
        <authorList>
            <person name="Ankai A."/>
            <person name="Hosoyama A."/>
            <person name="Terui Y."/>
            <person name="Sekine M."/>
            <person name="Fukai R."/>
            <person name="Kato Y."/>
            <person name="Nakamura S."/>
            <person name="Yamada-Narita S."/>
            <person name="Kawakoshi A."/>
            <person name="Fukunaga Y."/>
            <person name="Yamazaki S."/>
            <person name="Fujita N."/>
        </authorList>
    </citation>
    <scope>NUCLEOTIDE SEQUENCE [LARGE SCALE GENOMIC DNA]</scope>
    <source>
        <strain evidence="2">NBRC 102666 / KCTC 22515 / FYK2301M01</strain>
    </source>
</reference>
<keyword evidence="2" id="KW-1185">Reference proteome</keyword>
<evidence type="ECO:0008006" key="3">
    <source>
        <dbReference type="Google" id="ProtNLM"/>
    </source>
</evidence>
<dbReference type="AlphaFoldDB" id="I0ID28"/>
<sequence>MVPARENPYRVDRLDGLRFVAHEPGVSAEEVVQRFRTRGWRGSIVGPHGSGKSTLLRELGDAAAAEGAALWRPFVNRSTPWRSRRIEPPAASTVWAIDGWCHLPPTRRRRLRRLARARDAAILGTAHACGWGLPVVHRTRSTPAVLAALRAQLGDAAGGGEAELLAASSEGVRGALLALYDRAAGR</sequence>
<dbReference type="OrthoDB" id="282562at2"/>
<dbReference type="EMBL" id="AP012338">
    <property type="protein sequence ID" value="BAM03166.1"/>
    <property type="molecule type" value="Genomic_DNA"/>
</dbReference>
<dbReference type="Proteomes" id="UP000007881">
    <property type="component" value="Chromosome"/>
</dbReference>
<evidence type="ECO:0000313" key="2">
    <source>
        <dbReference type="Proteomes" id="UP000007881"/>
    </source>
</evidence>
<dbReference type="HOGENOM" id="CLU_1453176_0_0_0"/>
<accession>I0ID28</accession>
<dbReference type="STRING" id="1142394.PSMK_10070"/>
<dbReference type="KEGG" id="phm:PSMK_10070"/>
<gene>
    <name evidence="1" type="ordered locus">PSMK_10070</name>
</gene>
<dbReference type="RefSeq" id="WP_014436385.1">
    <property type="nucleotide sequence ID" value="NC_017080.1"/>
</dbReference>
<protein>
    <recommendedName>
        <fullName evidence="3">AAA+ ATPase domain-containing protein</fullName>
    </recommendedName>
</protein>
<name>I0ID28_PHYMF</name>